<dbReference type="Proteomes" id="UP000032512">
    <property type="component" value="Unassembled WGS sequence"/>
</dbReference>
<dbReference type="Gene3D" id="1.25.40.10">
    <property type="entry name" value="Tetratricopeptide repeat domain"/>
    <property type="match status" value="1"/>
</dbReference>
<organism evidence="1 2">
    <name type="scientific">Mesobacillus subterraneus</name>
    <dbReference type="NCBI Taxonomy" id="285983"/>
    <lineage>
        <taxon>Bacteria</taxon>
        <taxon>Bacillati</taxon>
        <taxon>Bacillota</taxon>
        <taxon>Bacilli</taxon>
        <taxon>Bacillales</taxon>
        <taxon>Bacillaceae</taxon>
        <taxon>Mesobacillus</taxon>
    </lineage>
</organism>
<protein>
    <recommendedName>
        <fullName evidence="3">DUF4071 domain-containing protein</fullName>
    </recommendedName>
</protein>
<dbReference type="OrthoDB" id="9815193at2"/>
<reference evidence="1 2" key="1">
    <citation type="submission" date="2015-01" db="EMBL/GenBank/DDBJ databases">
        <title>Draft genome sequences of the supercritical CO2 tolerant bacteria Bacillus subterraneus MITOT1 and Bacillus cereus MIT0214.</title>
        <authorList>
            <person name="Peet K.C."/>
            <person name="Thompson J.R."/>
        </authorList>
    </citation>
    <scope>NUCLEOTIDE SEQUENCE [LARGE SCALE GENOMIC DNA]</scope>
    <source>
        <strain evidence="1 2">MITOT1</strain>
    </source>
</reference>
<sequence length="410" mass="47075">MKALKKICFVIMGFGKKTDYPSGRTLDLDKTYKNLIKPAVEASEFQCIRADEIQDSGLIDKSMYALLIKADLVIADISTANPNAIYELGIRHAVKPYATLIIKEDASKIPFDLDHTRIFQYKHLGEDLGADEAKDSQDKLIKLIESVTKESLTDSPMYEYINIDPPTISEDEYKKIIGELAEQERHIFAITEKAKDKMETEDFVEASNLWRKASELFPNEPFFMQQHALCRYKSKSPTESIALTDALTIIHKLDVNGDTNDPETLGIAGAINRRLFQMNGEIEYLNRAIELYGKGFKVRSDYYNGENYAFCLNLKSTDEQNQDEKTYLRLEAKKTREKIVHDFESIPKEDLKGRPDEKWIYATVSTCYFALGNEDKSDYYKELFLSEAPKSWEIETFESSRKTLMELIGR</sequence>
<accession>A0A0D6ZA79</accession>
<gene>
    <name evidence="1" type="ORF">UB32_11115</name>
</gene>
<dbReference type="Pfam" id="PF20308">
    <property type="entry name" value="TPR-S"/>
    <property type="match status" value="1"/>
</dbReference>
<proteinExistence type="predicted"/>
<keyword evidence="2" id="KW-1185">Reference proteome</keyword>
<evidence type="ECO:0008006" key="3">
    <source>
        <dbReference type="Google" id="ProtNLM"/>
    </source>
</evidence>
<evidence type="ECO:0000313" key="1">
    <source>
        <dbReference type="EMBL" id="KIY21946.1"/>
    </source>
</evidence>
<dbReference type="InterPro" id="IPR011990">
    <property type="entry name" value="TPR-like_helical_dom_sf"/>
</dbReference>
<dbReference type="PATRIC" id="fig|285983.3.peg.875"/>
<dbReference type="InterPro" id="IPR046880">
    <property type="entry name" value="TPR-S"/>
</dbReference>
<comment type="caution">
    <text evidence="1">The sequence shown here is derived from an EMBL/GenBank/DDBJ whole genome shotgun (WGS) entry which is preliminary data.</text>
</comment>
<dbReference type="AlphaFoldDB" id="A0A0D6ZA79"/>
<dbReference type="EMBL" id="JXIQ01000087">
    <property type="protein sequence ID" value="KIY21946.1"/>
    <property type="molecule type" value="Genomic_DNA"/>
</dbReference>
<name>A0A0D6ZA79_9BACI</name>
<evidence type="ECO:0000313" key="2">
    <source>
        <dbReference type="Proteomes" id="UP000032512"/>
    </source>
</evidence>
<dbReference type="SUPFAM" id="SSF48452">
    <property type="entry name" value="TPR-like"/>
    <property type="match status" value="1"/>
</dbReference>